<keyword evidence="5" id="KW-0862">Zinc</keyword>
<dbReference type="InterPro" id="IPR019787">
    <property type="entry name" value="Znf_PHD-finger"/>
</dbReference>
<keyword evidence="7" id="KW-0446">Lipid-binding</keyword>
<dbReference type="AlphaFoldDB" id="A0ABD2K4F2"/>
<feature type="region of interest" description="Disordered" evidence="9">
    <location>
        <begin position="69"/>
        <end position="88"/>
    </location>
</feature>
<dbReference type="InterPro" id="IPR008015">
    <property type="entry name" value="PDED_dom"/>
</dbReference>
<comment type="similarity">
    <text evidence="1">Belongs to the PDE6D/unc-119 family.</text>
</comment>
<keyword evidence="4 8" id="KW-0863">Zinc-finger</keyword>
<dbReference type="PANTHER" id="PTHR12951">
    <property type="entry name" value="RETINAL PROTEIN 4"/>
    <property type="match status" value="1"/>
</dbReference>
<dbReference type="SMART" id="SM00249">
    <property type="entry name" value="PHD"/>
    <property type="match status" value="2"/>
</dbReference>
<dbReference type="Pfam" id="PF05351">
    <property type="entry name" value="GMP_PDE_delta"/>
    <property type="match status" value="1"/>
</dbReference>
<feature type="compositionally biased region" description="Acidic residues" evidence="9">
    <location>
        <begin position="724"/>
        <end position="733"/>
    </location>
</feature>
<dbReference type="InterPro" id="IPR013083">
    <property type="entry name" value="Znf_RING/FYVE/PHD"/>
</dbReference>
<accession>A0ABD2K4F2</accession>
<feature type="compositionally biased region" description="Basic and acidic residues" evidence="9">
    <location>
        <begin position="633"/>
        <end position="643"/>
    </location>
</feature>
<evidence type="ECO:0000256" key="2">
    <source>
        <dbReference type="ARBA" id="ARBA00022448"/>
    </source>
</evidence>
<evidence type="ECO:0000256" key="4">
    <source>
        <dbReference type="ARBA" id="ARBA00022771"/>
    </source>
</evidence>
<evidence type="ECO:0000313" key="12">
    <source>
        <dbReference type="Proteomes" id="UP001620645"/>
    </source>
</evidence>
<name>A0ABD2K4F2_HETSC</name>
<gene>
    <name evidence="11" type="ORF">niasHS_000506</name>
</gene>
<keyword evidence="12" id="KW-1185">Reference proteome</keyword>
<dbReference type="InterPro" id="IPR051519">
    <property type="entry name" value="PDE6D_unc-119_myristoyl-bd"/>
</dbReference>
<dbReference type="SUPFAM" id="SSF57903">
    <property type="entry name" value="FYVE/PHD zinc finger"/>
    <property type="match status" value="2"/>
</dbReference>
<evidence type="ECO:0000256" key="1">
    <source>
        <dbReference type="ARBA" id="ARBA00008102"/>
    </source>
</evidence>
<dbReference type="Proteomes" id="UP001620645">
    <property type="component" value="Unassembled WGS sequence"/>
</dbReference>
<dbReference type="PANTHER" id="PTHR12951:SF1">
    <property type="entry name" value="PROTEIN UNC-119 HOMOLOG"/>
    <property type="match status" value="1"/>
</dbReference>
<feature type="region of interest" description="Disordered" evidence="9">
    <location>
        <begin position="712"/>
        <end position="737"/>
    </location>
</feature>
<protein>
    <recommendedName>
        <fullName evidence="10">PHD-type domain-containing protein</fullName>
    </recommendedName>
</protein>
<dbReference type="Gene3D" id="3.30.40.10">
    <property type="entry name" value="Zinc/RING finger domain, C3HC4 (zinc finger)"/>
    <property type="match status" value="2"/>
</dbReference>
<keyword evidence="2" id="KW-0813">Transport</keyword>
<dbReference type="GO" id="GO:0008289">
    <property type="term" value="F:lipid binding"/>
    <property type="evidence" value="ECO:0007669"/>
    <property type="project" value="UniProtKB-KW"/>
</dbReference>
<dbReference type="InterPro" id="IPR011011">
    <property type="entry name" value="Znf_FYVE_PHD"/>
</dbReference>
<dbReference type="InterPro" id="IPR001965">
    <property type="entry name" value="Znf_PHD"/>
</dbReference>
<evidence type="ECO:0000256" key="9">
    <source>
        <dbReference type="SAM" id="MobiDB-lite"/>
    </source>
</evidence>
<dbReference type="GO" id="GO:0008270">
    <property type="term" value="F:zinc ion binding"/>
    <property type="evidence" value="ECO:0007669"/>
    <property type="project" value="UniProtKB-KW"/>
</dbReference>
<comment type="caution">
    <text evidence="11">The sequence shown here is derived from an EMBL/GenBank/DDBJ whole genome shotgun (WGS) entry which is preliminary data.</text>
</comment>
<evidence type="ECO:0000256" key="6">
    <source>
        <dbReference type="ARBA" id="ARBA00022927"/>
    </source>
</evidence>
<evidence type="ECO:0000313" key="11">
    <source>
        <dbReference type="EMBL" id="KAL3097771.1"/>
    </source>
</evidence>
<organism evidence="11 12">
    <name type="scientific">Heterodera schachtii</name>
    <name type="common">Sugarbeet cyst nematode worm</name>
    <name type="synonym">Tylenchus schachtii</name>
    <dbReference type="NCBI Taxonomy" id="97005"/>
    <lineage>
        <taxon>Eukaryota</taxon>
        <taxon>Metazoa</taxon>
        <taxon>Ecdysozoa</taxon>
        <taxon>Nematoda</taxon>
        <taxon>Chromadorea</taxon>
        <taxon>Rhabditida</taxon>
        <taxon>Tylenchina</taxon>
        <taxon>Tylenchomorpha</taxon>
        <taxon>Tylenchoidea</taxon>
        <taxon>Heteroderidae</taxon>
        <taxon>Heteroderinae</taxon>
        <taxon>Heterodera</taxon>
    </lineage>
</organism>
<dbReference type="InterPro" id="IPR014756">
    <property type="entry name" value="Ig_E-set"/>
</dbReference>
<dbReference type="GO" id="GO:0015031">
    <property type="term" value="P:protein transport"/>
    <property type="evidence" value="ECO:0007669"/>
    <property type="project" value="UniProtKB-KW"/>
</dbReference>
<keyword evidence="6" id="KW-0653">Protein transport</keyword>
<dbReference type="PROSITE" id="PS50016">
    <property type="entry name" value="ZF_PHD_2"/>
    <property type="match status" value="1"/>
</dbReference>
<evidence type="ECO:0000256" key="3">
    <source>
        <dbReference type="ARBA" id="ARBA00022723"/>
    </source>
</evidence>
<reference evidence="11 12" key="1">
    <citation type="submission" date="2024-10" db="EMBL/GenBank/DDBJ databases">
        <authorList>
            <person name="Kim D."/>
        </authorList>
    </citation>
    <scope>NUCLEOTIDE SEQUENCE [LARGE SCALE GENOMIC DNA]</scope>
    <source>
        <strain evidence="11">Taebaek</strain>
    </source>
</reference>
<evidence type="ECO:0000256" key="5">
    <source>
        <dbReference type="ARBA" id="ARBA00022833"/>
    </source>
</evidence>
<feature type="domain" description="PHD-type" evidence="10">
    <location>
        <begin position="88"/>
        <end position="140"/>
    </location>
</feature>
<feature type="region of interest" description="Disordered" evidence="9">
    <location>
        <begin position="626"/>
        <end position="646"/>
    </location>
</feature>
<dbReference type="FunFam" id="2.70.50.40:FF:000003">
    <property type="entry name" value="UNC119 homologue, putative"/>
    <property type="match status" value="1"/>
</dbReference>
<dbReference type="SUPFAM" id="SSF81296">
    <property type="entry name" value="E set domains"/>
    <property type="match status" value="1"/>
</dbReference>
<evidence type="ECO:0000259" key="10">
    <source>
        <dbReference type="PROSITE" id="PS50016"/>
    </source>
</evidence>
<dbReference type="Gene3D" id="2.70.50.40">
    <property type="entry name" value="GMP phosphodiesterase, delta subunit"/>
    <property type="match status" value="1"/>
</dbReference>
<proteinExistence type="inferred from homology"/>
<sequence>MAVGVKWTIPAGQCGQQGNGKNDSKCLQKLQEVKEEKMTFVYESKLRKDNIVYDKEVGLQHEIEQTFQSPPVKRSYNSSPRSSPTDSNQCCCSCMEIIGGLLYNCSRCNSSFHSICHFPALPINKGSYSSDWICHRCEMEVQYNRRHLPRIKWNLGFQEKEDVLNQSFVRFLLRLSGKDGAPSEDFSEFVNSLKAINSREFSLDKLSVDECFYKLPFDELFAKDEPNSKRCFYCKRFVEKRMVSCDFCDASFCFDCPNPPFTALPNERFMCSLHIEPFIDANLLDSKRVTERIALWKRYNELPKSDSPFRSVISCFYTKVKEDNTKQHPKLKSMTTKKQQKAIKKPFKIESLIKRAYAVAEQNFSGECSNSREETPIDVGSPDDARLSIAVEALMKMHNQTEDHDMMDDFLHQFSVSESKFDVGIGFSDVFMPKIEEDNNQLPLLSFNPTLFDRTQPIFASLKILSGADKSVGESDFLIPIHSSFVTLGPLEVNSLHHINLSHFTHCKMLAKQQALIFFDKAKLCFEIVSANLFDCDSFPSSKCMQKNASRFDDFVSECTCQRMDAEHGDESVVLRLLESNYEIVPSRKSAVLWNGAIIRIGCLRFHFRCFLVLLKRTKQMNMADLDQNNARNESEGRSESANEIRAPITEAEIRAKEVVMPDDVLGLNCITENFLCRPEDNIYDIEFVRFKVRDIDSETVLFEINKPDATANDDCSEAGGNSDEAEEEGNAEEGDKPFTPRFIRYYFKPSFLRLRHIGATMEFVVGNKPINNFRMIERHYFRDRLLKSFDFDFGFIIPNSRNSCEHIYHIPHLCDSLIDEMIAAPFETKSDSFYFVDNKLVMHNKADYCYLE</sequence>
<keyword evidence="3" id="KW-0479">Metal-binding</keyword>
<dbReference type="InterPro" id="IPR037036">
    <property type="entry name" value="PDED_dom_sf"/>
</dbReference>
<dbReference type="EMBL" id="JBICCN010000053">
    <property type="protein sequence ID" value="KAL3097771.1"/>
    <property type="molecule type" value="Genomic_DNA"/>
</dbReference>
<evidence type="ECO:0000256" key="7">
    <source>
        <dbReference type="ARBA" id="ARBA00023121"/>
    </source>
</evidence>
<evidence type="ECO:0000256" key="8">
    <source>
        <dbReference type="PROSITE-ProRule" id="PRU00146"/>
    </source>
</evidence>